<feature type="modified residue" description="4-aspartylphosphate" evidence="4">
    <location>
        <position position="52"/>
    </location>
</feature>
<proteinExistence type="predicted"/>
<evidence type="ECO:0000259" key="6">
    <source>
        <dbReference type="PROSITE" id="PS50110"/>
    </source>
</evidence>
<dbReference type="PROSITE" id="PS01124">
    <property type="entry name" value="HTH_ARAC_FAMILY_2"/>
    <property type="match status" value="1"/>
</dbReference>
<dbReference type="PANTHER" id="PTHR43547:SF2">
    <property type="entry name" value="HYBRID SIGNAL TRANSDUCTION HISTIDINE KINASE C"/>
    <property type="match status" value="1"/>
</dbReference>
<dbReference type="PANTHER" id="PTHR43547">
    <property type="entry name" value="TWO-COMPONENT HISTIDINE KINASE"/>
    <property type="match status" value="1"/>
</dbReference>
<evidence type="ECO:0000256" key="1">
    <source>
        <dbReference type="ARBA" id="ARBA00022553"/>
    </source>
</evidence>
<accession>A0A9X2XZM6</accession>
<dbReference type="InterPro" id="IPR011006">
    <property type="entry name" value="CheY-like_superfamily"/>
</dbReference>
<dbReference type="SMART" id="SM00342">
    <property type="entry name" value="HTH_ARAC"/>
    <property type="match status" value="1"/>
</dbReference>
<dbReference type="PROSITE" id="PS50110">
    <property type="entry name" value="RESPONSE_REGULATORY"/>
    <property type="match status" value="1"/>
</dbReference>
<dbReference type="FunFam" id="3.40.50.2300:FF:000138">
    <property type="entry name" value="Two-component system sensor histidine kinase/response regulator"/>
    <property type="match status" value="1"/>
</dbReference>
<evidence type="ECO:0000313" key="7">
    <source>
        <dbReference type="EMBL" id="MCU7551847.1"/>
    </source>
</evidence>
<reference evidence="7" key="1">
    <citation type="submission" date="2022-09" db="EMBL/GenBank/DDBJ databases">
        <authorList>
            <person name="Yuan C."/>
            <person name="Ke Z."/>
        </authorList>
    </citation>
    <scope>NUCLEOTIDE SEQUENCE</scope>
    <source>
        <strain evidence="7">LB-8</strain>
    </source>
</reference>
<dbReference type="EMBL" id="JAOTIF010000024">
    <property type="protein sequence ID" value="MCU7551847.1"/>
    <property type="molecule type" value="Genomic_DNA"/>
</dbReference>
<keyword evidence="3" id="KW-0804">Transcription</keyword>
<dbReference type="SMART" id="SM00448">
    <property type="entry name" value="REC"/>
    <property type="match status" value="1"/>
</dbReference>
<dbReference type="Gene3D" id="3.40.50.2300">
    <property type="match status" value="1"/>
</dbReference>
<dbReference type="SUPFAM" id="SSF52172">
    <property type="entry name" value="CheY-like"/>
    <property type="match status" value="1"/>
</dbReference>
<dbReference type="InterPro" id="IPR001789">
    <property type="entry name" value="Sig_transdc_resp-reg_receiver"/>
</dbReference>
<dbReference type="GO" id="GO:0000155">
    <property type="term" value="F:phosphorelay sensor kinase activity"/>
    <property type="evidence" value="ECO:0007669"/>
    <property type="project" value="TreeGrafter"/>
</dbReference>
<comment type="caution">
    <text evidence="7">The sequence shown here is derived from an EMBL/GenBank/DDBJ whole genome shotgun (WGS) entry which is preliminary data.</text>
</comment>
<dbReference type="Proteomes" id="UP001155483">
    <property type="component" value="Unassembled WGS sequence"/>
</dbReference>
<dbReference type="SUPFAM" id="SSF46689">
    <property type="entry name" value="Homeodomain-like"/>
    <property type="match status" value="1"/>
</dbReference>
<dbReference type="AlphaFoldDB" id="A0A9X2XZM6"/>
<keyword evidence="1 4" id="KW-0597">Phosphoprotein</keyword>
<protein>
    <submittedName>
        <fullName evidence="7">Response regulator</fullName>
    </submittedName>
</protein>
<name>A0A9X2XZM6_9BACT</name>
<dbReference type="InterPro" id="IPR009057">
    <property type="entry name" value="Homeodomain-like_sf"/>
</dbReference>
<dbReference type="Pfam" id="PF00072">
    <property type="entry name" value="Response_reg"/>
    <property type="match status" value="1"/>
</dbReference>
<dbReference type="Pfam" id="PF12833">
    <property type="entry name" value="HTH_18"/>
    <property type="match status" value="1"/>
</dbReference>
<dbReference type="GO" id="GO:0003700">
    <property type="term" value="F:DNA-binding transcription factor activity"/>
    <property type="evidence" value="ECO:0007669"/>
    <property type="project" value="InterPro"/>
</dbReference>
<dbReference type="GO" id="GO:0043565">
    <property type="term" value="F:sequence-specific DNA binding"/>
    <property type="evidence" value="ECO:0007669"/>
    <property type="project" value="InterPro"/>
</dbReference>
<dbReference type="RefSeq" id="WP_279299285.1">
    <property type="nucleotide sequence ID" value="NZ_JAOTIF010000024.1"/>
</dbReference>
<evidence type="ECO:0000259" key="5">
    <source>
        <dbReference type="PROSITE" id="PS01124"/>
    </source>
</evidence>
<evidence type="ECO:0000256" key="3">
    <source>
        <dbReference type="ARBA" id="ARBA00023163"/>
    </source>
</evidence>
<reference evidence="7" key="2">
    <citation type="submission" date="2023-04" db="EMBL/GenBank/DDBJ databases">
        <title>Paracnuella aquatica gen. nov., sp. nov., a member of the family Chitinophagaceae isolated from a hot spring.</title>
        <authorList>
            <person name="Wang C."/>
        </authorList>
    </citation>
    <scope>NUCLEOTIDE SEQUENCE</scope>
    <source>
        <strain evidence="7">LB-8</strain>
    </source>
</reference>
<dbReference type="CDD" id="cd17574">
    <property type="entry name" value="REC_OmpR"/>
    <property type="match status" value="1"/>
</dbReference>
<gene>
    <name evidence="7" type="ORF">OCK74_22195</name>
</gene>
<evidence type="ECO:0000256" key="4">
    <source>
        <dbReference type="PROSITE-ProRule" id="PRU00169"/>
    </source>
</evidence>
<keyword evidence="2" id="KW-0805">Transcription regulation</keyword>
<keyword evidence="8" id="KW-1185">Reference proteome</keyword>
<dbReference type="Gene3D" id="1.10.10.60">
    <property type="entry name" value="Homeodomain-like"/>
    <property type="match status" value="1"/>
</dbReference>
<evidence type="ECO:0000256" key="2">
    <source>
        <dbReference type="ARBA" id="ARBA00023015"/>
    </source>
</evidence>
<organism evidence="7 8">
    <name type="scientific">Paraflavisolibacter caeni</name>
    <dbReference type="NCBI Taxonomy" id="2982496"/>
    <lineage>
        <taxon>Bacteria</taxon>
        <taxon>Pseudomonadati</taxon>
        <taxon>Bacteroidota</taxon>
        <taxon>Chitinophagia</taxon>
        <taxon>Chitinophagales</taxon>
        <taxon>Chitinophagaceae</taxon>
        <taxon>Paraflavisolibacter</taxon>
    </lineage>
</organism>
<feature type="domain" description="HTH araC/xylS-type" evidence="5">
    <location>
        <begin position="151"/>
        <end position="250"/>
    </location>
</feature>
<dbReference type="InterPro" id="IPR018060">
    <property type="entry name" value="HTH_AraC"/>
</dbReference>
<feature type="domain" description="Response regulatory" evidence="6">
    <location>
        <begin position="4"/>
        <end position="119"/>
    </location>
</feature>
<sequence length="262" mass="30111">MLPPILLVDDEEDILEYLTLILSKKYSILTADNGQEALQILNKEAVHLVISDVMMPEMNGFELCKTIKSNLEYCHIPIILLTAKNTIQSKVDGLELGADAYIEKPFSKEHLQAQIASLLSNRNMIREYFASSPLVHLKSIAHSKTDERFLETLHEIIYKNIEDVDLDVEKLAKIMNMSRPTLFRKIKAISNMTPYELITLTRLKKAAELLIDGQYKIYEVSDMIGYHHQSNFTRDFHKQFKMTPTEYMNSKLSGRSLKSKAE</sequence>
<evidence type="ECO:0000313" key="8">
    <source>
        <dbReference type="Proteomes" id="UP001155483"/>
    </source>
</evidence>